<evidence type="ECO:0000256" key="1">
    <source>
        <dbReference type="ARBA" id="ARBA00022801"/>
    </source>
</evidence>
<dbReference type="SUPFAM" id="SSF53474">
    <property type="entry name" value="alpha/beta-Hydrolases"/>
    <property type="match status" value="1"/>
</dbReference>
<protein>
    <recommendedName>
        <fullName evidence="4">Hydrogenase</fullName>
    </recommendedName>
</protein>
<dbReference type="Proteomes" id="UP000029393">
    <property type="component" value="Unassembled WGS sequence"/>
</dbReference>
<evidence type="ECO:0000313" key="3">
    <source>
        <dbReference type="Proteomes" id="UP000029393"/>
    </source>
</evidence>
<dbReference type="RefSeq" id="WP_156968841.1">
    <property type="nucleotide sequence ID" value="NZ_AVCK01000001.1"/>
</dbReference>
<dbReference type="InterPro" id="IPR016582">
    <property type="entry name" value="OHBut_olig_hydro_put"/>
</dbReference>
<dbReference type="STRING" id="1384056.N787_00380"/>
<evidence type="ECO:0008006" key="4">
    <source>
        <dbReference type="Google" id="ProtNLM"/>
    </source>
</evidence>
<dbReference type="InterPro" id="IPR029058">
    <property type="entry name" value="AB_hydrolase_fold"/>
</dbReference>
<gene>
    <name evidence="2" type="ORF">N787_00380</name>
</gene>
<dbReference type="Gene3D" id="3.40.50.1820">
    <property type="entry name" value="alpha/beta hydrolase"/>
    <property type="match status" value="1"/>
</dbReference>
<comment type="caution">
    <text evidence="2">The sequence shown here is derived from an EMBL/GenBank/DDBJ whole genome shotgun (WGS) entry which is preliminary data.</text>
</comment>
<dbReference type="ESTHER" id="9gamm-a0a091bvs2">
    <property type="family name" value="OHBut_olig_hydro_put"/>
</dbReference>
<dbReference type="EMBL" id="AVCK01000001">
    <property type="protein sequence ID" value="KFN48420.1"/>
    <property type="molecule type" value="Genomic_DNA"/>
</dbReference>
<dbReference type="eggNOG" id="ENOG502Z8QU">
    <property type="taxonomic scope" value="Bacteria"/>
</dbReference>
<dbReference type="GO" id="GO:0019605">
    <property type="term" value="P:butyrate metabolic process"/>
    <property type="evidence" value="ECO:0007669"/>
    <property type="project" value="InterPro"/>
</dbReference>
<evidence type="ECO:0000313" key="2">
    <source>
        <dbReference type="EMBL" id="KFN48420.1"/>
    </source>
</evidence>
<keyword evidence="1" id="KW-0378">Hydrolase</keyword>
<proteinExistence type="predicted"/>
<dbReference type="PATRIC" id="fig|1384056.3.peg.72"/>
<reference evidence="2 3" key="1">
    <citation type="submission" date="2013-09" db="EMBL/GenBank/DDBJ databases">
        <title>Genome sequencing of Arenimonas metalli.</title>
        <authorList>
            <person name="Chen F."/>
            <person name="Wang G."/>
        </authorList>
    </citation>
    <scope>NUCLEOTIDE SEQUENCE [LARGE SCALE GENOMIC DNA]</scope>
    <source>
        <strain evidence="2 3">CF5-1</strain>
    </source>
</reference>
<dbReference type="AlphaFoldDB" id="A0A091BVS2"/>
<dbReference type="Pfam" id="PF10605">
    <property type="entry name" value="3HBOH"/>
    <property type="match status" value="1"/>
</dbReference>
<sequence>MNAKTTPPSRPLPARTPPAWDRRRRATLASMLALALAGCAGHAARTPSLDLDAGISLHTHRDGDDLLTAGLGEAGLRSATPPAFADPAQPTAAELRRRAIWTNWRGIADLSPGGGYAETYGALAPVPGREYHALVRLPGRKQPHRVMVQVPDGFDAGARCVVVAASSGSRGVYGAIALAGAWGLPRGCAVAYTDKGAGTGYVDTRDGRGFGLDGRLADGDAPVEFRVPAMAAADGANADDTATPGATVAAGSASGGAAPIAVKHAHSGDNPEADWGHHVAQAAEFSLQVLSLAYPDAAPWTFDTTRVIAVGVSNGGGAVLRAGELGGPHFDAVLAVSPNILPGDGGRPLYDYASDAAIWMPCALNARAFDAVPLARPGGASSTAGFARCASLRAAGLVDADDSAAQAEAARRHLLAGGWTDEAIAAGALSSNFDLWRAVNATYASAYARTGPDAMPCGFSFTALDASGQPRAPTAAERAAWWSDGSGIPPGNGIALRSPPAEGGDPTLPGNLCLRGLWDDAGSAVRAGIEQTRAAPPRAGLPVIVVHGADDGLVPEAFSGAAYARWAAQDGAAIRYWRVRNAQHFDAFLGLPVLAMRYVPMMPYGYRALDAAWAHIAEDKPLPADADIATTPRAFVDGAVQPLRAENLGQMP</sequence>
<dbReference type="GO" id="GO:0005615">
    <property type="term" value="C:extracellular space"/>
    <property type="evidence" value="ECO:0007669"/>
    <property type="project" value="InterPro"/>
</dbReference>
<keyword evidence="3" id="KW-1185">Reference proteome</keyword>
<organism evidence="2 3">
    <name type="scientific">Arenimonas metalli CF5-1</name>
    <dbReference type="NCBI Taxonomy" id="1384056"/>
    <lineage>
        <taxon>Bacteria</taxon>
        <taxon>Pseudomonadati</taxon>
        <taxon>Pseudomonadota</taxon>
        <taxon>Gammaproteobacteria</taxon>
        <taxon>Lysobacterales</taxon>
        <taxon>Lysobacteraceae</taxon>
        <taxon>Arenimonas</taxon>
    </lineage>
</organism>
<accession>A0A091BVS2</accession>
<dbReference type="GO" id="GO:0047989">
    <property type="term" value="F:hydroxybutyrate-dimer hydrolase activity"/>
    <property type="evidence" value="ECO:0007669"/>
    <property type="project" value="InterPro"/>
</dbReference>
<name>A0A091BVS2_9GAMM</name>
<dbReference type="OrthoDB" id="4294477at2"/>